<comment type="cofactor">
    <cofactor evidence="1 5">
        <name>pyridoxal 5'-phosphate</name>
        <dbReference type="ChEBI" id="CHEBI:597326"/>
    </cofactor>
</comment>
<evidence type="ECO:0000256" key="2">
    <source>
        <dbReference type="ARBA" id="ARBA00009077"/>
    </source>
</evidence>
<dbReference type="EMBL" id="FQZD01000008">
    <property type="protein sequence ID" value="SHI83335.1"/>
    <property type="molecule type" value="Genomic_DNA"/>
</dbReference>
<reference evidence="6 7" key="1">
    <citation type="submission" date="2016-11" db="EMBL/GenBank/DDBJ databases">
        <authorList>
            <person name="Varghese N."/>
            <person name="Submissions S."/>
        </authorList>
    </citation>
    <scope>NUCLEOTIDE SEQUENCE [LARGE SCALE GENOMIC DNA]</scope>
    <source>
        <strain evidence="6 7">DSM 15287</strain>
    </source>
</reference>
<dbReference type="Pfam" id="PF01053">
    <property type="entry name" value="Cys_Met_Meta_PP"/>
    <property type="match status" value="1"/>
</dbReference>
<dbReference type="Proteomes" id="UP000322917">
    <property type="component" value="Unassembled WGS sequence"/>
</dbReference>
<gene>
    <name evidence="6" type="ORF">SAMN02745170_01152</name>
</gene>
<comment type="similarity">
    <text evidence="2 5">Belongs to the trans-sulfuration enzymes family.</text>
</comment>
<dbReference type="GO" id="GO:0009086">
    <property type="term" value="P:methionine biosynthetic process"/>
    <property type="evidence" value="ECO:0007669"/>
    <property type="project" value="UniProtKB-ARBA"/>
</dbReference>
<dbReference type="InterPro" id="IPR015424">
    <property type="entry name" value="PyrdxlP-dep_Trfase"/>
</dbReference>
<dbReference type="AlphaFoldDB" id="A0A1M6ECY9"/>
<evidence type="ECO:0000256" key="1">
    <source>
        <dbReference type="ARBA" id="ARBA00001933"/>
    </source>
</evidence>
<organism evidence="6 7">
    <name type="scientific">Propionispora hippei DSM 15287</name>
    <dbReference type="NCBI Taxonomy" id="1123003"/>
    <lineage>
        <taxon>Bacteria</taxon>
        <taxon>Bacillati</taxon>
        <taxon>Bacillota</taxon>
        <taxon>Negativicutes</taxon>
        <taxon>Selenomonadales</taxon>
        <taxon>Sporomusaceae</taxon>
        <taxon>Propionispora</taxon>
    </lineage>
</organism>
<sequence length="380" mass="41147">MKLSTKIVHCGVGADPRTGAISTPIYQNATFRHPALGESTGYDYSRSQNPTREAVEKAITDLEGGAAGYVFASGMAAVTAVLLLYKPGSHFIVTEDCYGGTYRVLDQIFANLGFTVSFIDSSNLTEVQESIQKNTAAILIETPTNPLMKIADIKAIACMAAQRDIHTIVDNTFLSPYFQQPLLLGADIVIHSGTKYLSGHNDTVCGAVVARTAELGERIRFIQNSTGSILGPQDSWLLLRGIKTLALRMEKHSANALTIAKWLQTQPQVKQVYYPGLEDHPGKAIQDAQASGYGGMLSFDVACPSLVPQVLSRVRLIQFAESLGGVESLITFPAVQTHADVPPEVRDRLGVSDCLLRFSVGIEDVEDLIEDLRQALHNKG</sequence>
<dbReference type="CDD" id="cd00614">
    <property type="entry name" value="CGS_like"/>
    <property type="match status" value="1"/>
</dbReference>
<keyword evidence="7" id="KW-1185">Reference proteome</keyword>
<dbReference type="PIRSF" id="PIRSF001434">
    <property type="entry name" value="CGS"/>
    <property type="match status" value="1"/>
</dbReference>
<dbReference type="FunFam" id="3.90.1150.10:FF:000033">
    <property type="entry name" value="Cystathionine gamma-synthase"/>
    <property type="match status" value="1"/>
</dbReference>
<proteinExistence type="inferred from homology"/>
<dbReference type="PROSITE" id="PS00868">
    <property type="entry name" value="CYS_MET_METAB_PP"/>
    <property type="match status" value="1"/>
</dbReference>
<dbReference type="GO" id="GO:0016846">
    <property type="term" value="F:carbon-sulfur lyase activity"/>
    <property type="evidence" value="ECO:0007669"/>
    <property type="project" value="TreeGrafter"/>
</dbReference>
<dbReference type="GO" id="GO:0005737">
    <property type="term" value="C:cytoplasm"/>
    <property type="evidence" value="ECO:0007669"/>
    <property type="project" value="TreeGrafter"/>
</dbReference>
<evidence type="ECO:0000313" key="6">
    <source>
        <dbReference type="EMBL" id="SHI83335.1"/>
    </source>
</evidence>
<evidence type="ECO:0000256" key="3">
    <source>
        <dbReference type="ARBA" id="ARBA00022898"/>
    </source>
</evidence>
<dbReference type="Gene3D" id="3.40.640.10">
    <property type="entry name" value="Type I PLP-dependent aspartate aminotransferase-like (Major domain)"/>
    <property type="match status" value="1"/>
</dbReference>
<evidence type="ECO:0000256" key="4">
    <source>
        <dbReference type="PIRSR" id="PIRSR001434-2"/>
    </source>
</evidence>
<dbReference type="Gene3D" id="3.90.1150.10">
    <property type="entry name" value="Aspartate Aminotransferase, domain 1"/>
    <property type="match status" value="1"/>
</dbReference>
<dbReference type="OrthoDB" id="9780685at2"/>
<dbReference type="PANTHER" id="PTHR11808">
    <property type="entry name" value="TRANS-SULFURATION ENZYME FAMILY MEMBER"/>
    <property type="match status" value="1"/>
</dbReference>
<dbReference type="RefSeq" id="WP_149733986.1">
    <property type="nucleotide sequence ID" value="NZ_FQZD01000008.1"/>
</dbReference>
<dbReference type="InterPro" id="IPR000277">
    <property type="entry name" value="Cys/Met-Metab_PyrdxlP-dep_enz"/>
</dbReference>
<name>A0A1M6ECY9_9FIRM</name>
<keyword evidence="3 4" id="KW-0663">Pyridoxal phosphate</keyword>
<accession>A0A1M6ECY9</accession>
<dbReference type="PANTHER" id="PTHR11808:SF90">
    <property type="entry name" value="CYSTATHIONINE GAMMA-SYNTHASE"/>
    <property type="match status" value="1"/>
</dbReference>
<protein>
    <submittedName>
        <fullName evidence="6">Cystathionine gamma-synthase</fullName>
    </submittedName>
</protein>
<dbReference type="GO" id="GO:0030170">
    <property type="term" value="F:pyridoxal phosphate binding"/>
    <property type="evidence" value="ECO:0007669"/>
    <property type="project" value="InterPro"/>
</dbReference>
<evidence type="ECO:0000313" key="7">
    <source>
        <dbReference type="Proteomes" id="UP000322917"/>
    </source>
</evidence>
<dbReference type="InterPro" id="IPR015421">
    <property type="entry name" value="PyrdxlP-dep_Trfase_major"/>
</dbReference>
<dbReference type="InterPro" id="IPR054542">
    <property type="entry name" value="Cys_met_metab_PP"/>
</dbReference>
<evidence type="ECO:0000256" key="5">
    <source>
        <dbReference type="RuleBase" id="RU362118"/>
    </source>
</evidence>
<dbReference type="GO" id="GO:0019346">
    <property type="term" value="P:transsulfuration"/>
    <property type="evidence" value="ECO:0007669"/>
    <property type="project" value="InterPro"/>
</dbReference>
<dbReference type="FunFam" id="3.40.640.10:FF:000009">
    <property type="entry name" value="Cystathionine gamma-synthase homolog"/>
    <property type="match status" value="1"/>
</dbReference>
<dbReference type="SUPFAM" id="SSF53383">
    <property type="entry name" value="PLP-dependent transferases"/>
    <property type="match status" value="1"/>
</dbReference>
<feature type="modified residue" description="N6-(pyridoxal phosphate)lysine" evidence="4">
    <location>
        <position position="195"/>
    </location>
</feature>
<dbReference type="InterPro" id="IPR015422">
    <property type="entry name" value="PyrdxlP-dep_Trfase_small"/>
</dbReference>